<keyword evidence="3" id="KW-1185">Reference proteome</keyword>
<dbReference type="RefSeq" id="WP_278321744.1">
    <property type="nucleotide sequence ID" value="NZ_LHUR01000036.1"/>
</dbReference>
<dbReference type="PATRIC" id="fig|1121318.3.peg.2872"/>
<dbReference type="AlphaFoldDB" id="A0A0L6Z6J4"/>
<sequence length="43" mass="4894">MGNKKPKDSKAMDKRTSKPQIIHEDEMKKHKSKGVIRDTNGTV</sequence>
<evidence type="ECO:0000313" key="3">
    <source>
        <dbReference type="Proteomes" id="UP000037043"/>
    </source>
</evidence>
<name>A0A0L6Z6J4_9CLOT</name>
<gene>
    <name evidence="2" type="ORF">CLHOM_28640</name>
</gene>
<evidence type="ECO:0000313" key="2">
    <source>
        <dbReference type="EMBL" id="KOA18580.1"/>
    </source>
</evidence>
<comment type="caution">
    <text evidence="2">The sequence shown here is derived from an EMBL/GenBank/DDBJ whole genome shotgun (WGS) entry which is preliminary data.</text>
</comment>
<dbReference type="Proteomes" id="UP000037043">
    <property type="component" value="Unassembled WGS sequence"/>
</dbReference>
<protein>
    <submittedName>
        <fullName evidence="2">Uncharacterized protein</fullName>
    </submittedName>
</protein>
<evidence type="ECO:0000256" key="1">
    <source>
        <dbReference type="SAM" id="MobiDB-lite"/>
    </source>
</evidence>
<feature type="region of interest" description="Disordered" evidence="1">
    <location>
        <begin position="1"/>
        <end position="43"/>
    </location>
</feature>
<feature type="compositionally biased region" description="Basic and acidic residues" evidence="1">
    <location>
        <begin position="1"/>
        <end position="28"/>
    </location>
</feature>
<reference evidence="3" key="1">
    <citation type="submission" date="2015-08" db="EMBL/GenBank/DDBJ databases">
        <title>Genome sequence of the strict anaerobe Clostridium homopropionicum LuHBu1 (DSM 5847T).</title>
        <authorList>
            <person name="Poehlein A."/>
            <person name="Beck M."/>
            <person name="Schiel-Bengelsdorf B."/>
            <person name="Bengelsdorf F.R."/>
            <person name="Daniel R."/>
            <person name="Duerre P."/>
        </authorList>
    </citation>
    <scope>NUCLEOTIDE SEQUENCE [LARGE SCALE GENOMIC DNA]</scope>
    <source>
        <strain evidence="3">DSM 5847</strain>
    </source>
</reference>
<dbReference type="EMBL" id="LHUR01000036">
    <property type="protein sequence ID" value="KOA18580.1"/>
    <property type="molecule type" value="Genomic_DNA"/>
</dbReference>
<organism evidence="2 3">
    <name type="scientific">Clostridium homopropionicum DSM 5847</name>
    <dbReference type="NCBI Taxonomy" id="1121318"/>
    <lineage>
        <taxon>Bacteria</taxon>
        <taxon>Bacillati</taxon>
        <taxon>Bacillota</taxon>
        <taxon>Clostridia</taxon>
        <taxon>Eubacteriales</taxon>
        <taxon>Clostridiaceae</taxon>
        <taxon>Clostridium</taxon>
    </lineage>
</organism>
<proteinExistence type="predicted"/>
<accession>A0A0L6Z6J4</accession>